<gene>
    <name evidence="1" type="ORF">LCGC14_1813530</name>
</gene>
<protein>
    <submittedName>
        <fullName evidence="1">Uncharacterized protein</fullName>
    </submittedName>
</protein>
<proteinExistence type="predicted"/>
<reference evidence="1" key="1">
    <citation type="journal article" date="2015" name="Nature">
        <title>Complex archaea that bridge the gap between prokaryotes and eukaryotes.</title>
        <authorList>
            <person name="Spang A."/>
            <person name="Saw J.H."/>
            <person name="Jorgensen S.L."/>
            <person name="Zaremba-Niedzwiedzka K."/>
            <person name="Martijn J."/>
            <person name="Lind A.E."/>
            <person name="van Eijk R."/>
            <person name="Schleper C."/>
            <person name="Guy L."/>
            <person name="Ettema T.J."/>
        </authorList>
    </citation>
    <scope>NUCLEOTIDE SEQUENCE</scope>
</reference>
<dbReference type="EMBL" id="LAZR01017654">
    <property type="protein sequence ID" value="KKL99523.1"/>
    <property type="molecule type" value="Genomic_DNA"/>
</dbReference>
<dbReference type="AlphaFoldDB" id="A0A0F9GL65"/>
<organism evidence="1">
    <name type="scientific">marine sediment metagenome</name>
    <dbReference type="NCBI Taxonomy" id="412755"/>
    <lineage>
        <taxon>unclassified sequences</taxon>
        <taxon>metagenomes</taxon>
        <taxon>ecological metagenomes</taxon>
    </lineage>
</organism>
<accession>A0A0F9GL65</accession>
<sequence length="68" mass="7882">MKVELFPACDCVSEYNKCEEVHKLVWGDMTFIRHDHDDSSDSSTGVIVDFYFVCSECGKRWREKTIAS</sequence>
<evidence type="ECO:0000313" key="1">
    <source>
        <dbReference type="EMBL" id="KKL99523.1"/>
    </source>
</evidence>
<name>A0A0F9GL65_9ZZZZ</name>
<comment type="caution">
    <text evidence="1">The sequence shown here is derived from an EMBL/GenBank/DDBJ whole genome shotgun (WGS) entry which is preliminary data.</text>
</comment>